<accession>A0A448X5Y0</accession>
<reference evidence="2" key="1">
    <citation type="submission" date="2018-11" db="EMBL/GenBank/DDBJ databases">
        <authorList>
            <consortium name="Pathogen Informatics"/>
        </authorList>
    </citation>
    <scope>NUCLEOTIDE SEQUENCE</scope>
</reference>
<comment type="caution">
    <text evidence="2">The sequence shown here is derived from an EMBL/GenBank/DDBJ whole genome shotgun (WGS) entry which is preliminary data.</text>
</comment>
<feature type="compositionally biased region" description="Basic and acidic residues" evidence="1">
    <location>
        <begin position="1"/>
        <end position="20"/>
    </location>
</feature>
<protein>
    <submittedName>
        <fullName evidence="2">Uncharacterized protein</fullName>
    </submittedName>
</protein>
<evidence type="ECO:0000313" key="2">
    <source>
        <dbReference type="EMBL" id="VEL28967.1"/>
    </source>
</evidence>
<dbReference type="EMBL" id="CAAALY010099164">
    <property type="protein sequence ID" value="VEL28967.1"/>
    <property type="molecule type" value="Genomic_DNA"/>
</dbReference>
<organism evidence="2 3">
    <name type="scientific">Protopolystoma xenopodis</name>
    <dbReference type="NCBI Taxonomy" id="117903"/>
    <lineage>
        <taxon>Eukaryota</taxon>
        <taxon>Metazoa</taxon>
        <taxon>Spiralia</taxon>
        <taxon>Lophotrochozoa</taxon>
        <taxon>Platyhelminthes</taxon>
        <taxon>Monogenea</taxon>
        <taxon>Polyopisthocotylea</taxon>
        <taxon>Polystomatidea</taxon>
        <taxon>Polystomatidae</taxon>
        <taxon>Protopolystoma</taxon>
    </lineage>
</organism>
<keyword evidence="3" id="KW-1185">Reference proteome</keyword>
<evidence type="ECO:0000313" key="3">
    <source>
        <dbReference type="Proteomes" id="UP000784294"/>
    </source>
</evidence>
<proteinExistence type="predicted"/>
<dbReference type="AlphaFoldDB" id="A0A448X5Y0"/>
<sequence>MTRLTDDTDHEAGDTSDARNYDNYYSKGLRAR</sequence>
<dbReference type="Proteomes" id="UP000784294">
    <property type="component" value="Unassembled WGS sequence"/>
</dbReference>
<gene>
    <name evidence="2" type="ORF">PXEA_LOCUS22407</name>
</gene>
<feature type="region of interest" description="Disordered" evidence="1">
    <location>
        <begin position="1"/>
        <end position="32"/>
    </location>
</feature>
<name>A0A448X5Y0_9PLAT</name>
<evidence type="ECO:0000256" key="1">
    <source>
        <dbReference type="SAM" id="MobiDB-lite"/>
    </source>
</evidence>